<dbReference type="EMBL" id="QPFP01000075">
    <property type="protein sequence ID" value="TEB23618.1"/>
    <property type="molecule type" value="Genomic_DNA"/>
</dbReference>
<feature type="compositionally biased region" description="Basic residues" evidence="1">
    <location>
        <begin position="51"/>
        <end position="64"/>
    </location>
</feature>
<name>A0A4Y7SPP0_COPMI</name>
<protein>
    <submittedName>
        <fullName evidence="3">Uncharacterized protein</fullName>
    </submittedName>
</protein>
<dbReference type="Proteomes" id="UP000298030">
    <property type="component" value="Unassembled WGS sequence"/>
</dbReference>
<evidence type="ECO:0000256" key="1">
    <source>
        <dbReference type="SAM" id="MobiDB-lite"/>
    </source>
</evidence>
<comment type="caution">
    <text evidence="3">The sequence shown here is derived from an EMBL/GenBank/DDBJ whole genome shotgun (WGS) entry which is preliminary data.</text>
</comment>
<organism evidence="3 4">
    <name type="scientific">Coprinellus micaceus</name>
    <name type="common">Glistening ink-cap mushroom</name>
    <name type="synonym">Coprinus micaceus</name>
    <dbReference type="NCBI Taxonomy" id="71717"/>
    <lineage>
        <taxon>Eukaryota</taxon>
        <taxon>Fungi</taxon>
        <taxon>Dikarya</taxon>
        <taxon>Basidiomycota</taxon>
        <taxon>Agaricomycotina</taxon>
        <taxon>Agaricomycetes</taxon>
        <taxon>Agaricomycetidae</taxon>
        <taxon>Agaricales</taxon>
        <taxon>Agaricineae</taxon>
        <taxon>Psathyrellaceae</taxon>
        <taxon>Coprinellus</taxon>
    </lineage>
</organism>
<feature type="region of interest" description="Disordered" evidence="1">
    <location>
        <begin position="48"/>
        <end position="70"/>
    </location>
</feature>
<evidence type="ECO:0000313" key="3">
    <source>
        <dbReference type="EMBL" id="TEB23618.1"/>
    </source>
</evidence>
<reference evidence="3 4" key="1">
    <citation type="journal article" date="2019" name="Nat. Ecol. Evol.">
        <title>Megaphylogeny resolves global patterns of mushroom evolution.</title>
        <authorList>
            <person name="Varga T."/>
            <person name="Krizsan K."/>
            <person name="Foldi C."/>
            <person name="Dima B."/>
            <person name="Sanchez-Garcia M."/>
            <person name="Sanchez-Ramirez S."/>
            <person name="Szollosi G.J."/>
            <person name="Szarkandi J.G."/>
            <person name="Papp V."/>
            <person name="Albert L."/>
            <person name="Andreopoulos W."/>
            <person name="Angelini C."/>
            <person name="Antonin V."/>
            <person name="Barry K.W."/>
            <person name="Bougher N.L."/>
            <person name="Buchanan P."/>
            <person name="Buyck B."/>
            <person name="Bense V."/>
            <person name="Catcheside P."/>
            <person name="Chovatia M."/>
            <person name="Cooper J."/>
            <person name="Damon W."/>
            <person name="Desjardin D."/>
            <person name="Finy P."/>
            <person name="Geml J."/>
            <person name="Haridas S."/>
            <person name="Hughes K."/>
            <person name="Justo A."/>
            <person name="Karasinski D."/>
            <person name="Kautmanova I."/>
            <person name="Kiss B."/>
            <person name="Kocsube S."/>
            <person name="Kotiranta H."/>
            <person name="LaButti K.M."/>
            <person name="Lechner B.E."/>
            <person name="Liimatainen K."/>
            <person name="Lipzen A."/>
            <person name="Lukacs Z."/>
            <person name="Mihaltcheva S."/>
            <person name="Morgado L.N."/>
            <person name="Niskanen T."/>
            <person name="Noordeloos M.E."/>
            <person name="Ohm R.A."/>
            <person name="Ortiz-Santana B."/>
            <person name="Ovrebo C."/>
            <person name="Racz N."/>
            <person name="Riley R."/>
            <person name="Savchenko A."/>
            <person name="Shiryaev A."/>
            <person name="Soop K."/>
            <person name="Spirin V."/>
            <person name="Szebenyi C."/>
            <person name="Tomsovsky M."/>
            <person name="Tulloss R.E."/>
            <person name="Uehling J."/>
            <person name="Grigoriev I.V."/>
            <person name="Vagvolgyi C."/>
            <person name="Papp T."/>
            <person name="Martin F.M."/>
            <person name="Miettinen O."/>
            <person name="Hibbett D.S."/>
            <person name="Nagy L.G."/>
        </authorList>
    </citation>
    <scope>NUCLEOTIDE SEQUENCE [LARGE SCALE GENOMIC DNA]</scope>
    <source>
        <strain evidence="3 4">FP101781</strain>
    </source>
</reference>
<dbReference type="AlphaFoldDB" id="A0A4Y7SPP0"/>
<feature type="signal peptide" evidence="2">
    <location>
        <begin position="1"/>
        <end position="24"/>
    </location>
</feature>
<feature type="chain" id="PRO_5021224123" evidence="2">
    <location>
        <begin position="25"/>
        <end position="321"/>
    </location>
</feature>
<keyword evidence="2" id="KW-0732">Signal</keyword>
<sequence>MTLAFTLAWPIMHLYSGFVRFARCFAVLGVNTKVNNIWTCERDADSEKAKSGKRKAKGSRRNAQSRKQALDMGVCDERGRRWHQCSLEEEEEGDSAYESRRDRSWVQTWLLKGKQVASDAGGARRCSAQREVGAVSTSHDAREQPSHTVQRQQEINIRRKLAVTARLRNPAQECKRTQLTPFPQSSLGASSLASAYPNPLLLTLKVLPYSLRSGSALGRGRRSFQPFVASPVQREEDFALRRFLVEQWMVSIRRVREIAEKERARLEDKLADPIGGERERSCTVSNRGLVVGQPLIAPSRRIRMGAGRLQPPTARPLVSIA</sequence>
<evidence type="ECO:0000256" key="2">
    <source>
        <dbReference type="SAM" id="SignalP"/>
    </source>
</evidence>
<evidence type="ECO:0000313" key="4">
    <source>
        <dbReference type="Proteomes" id="UP000298030"/>
    </source>
</evidence>
<gene>
    <name evidence="3" type="ORF">FA13DRAFT_1913714</name>
</gene>
<keyword evidence="4" id="KW-1185">Reference proteome</keyword>
<accession>A0A4Y7SPP0</accession>
<proteinExistence type="predicted"/>